<feature type="signal peptide" evidence="1">
    <location>
        <begin position="1"/>
        <end position="20"/>
    </location>
</feature>
<reference evidence="2 3" key="1">
    <citation type="submission" date="2015-10" db="EMBL/GenBank/DDBJ databases">
        <title>Draft genome sequence of Novosphingobium fuchskuhlense DSM 25065 isolated from a surface water sample of the southwest basin of Lake Grosse Fuchskuhle.</title>
        <authorList>
            <person name="Ruckert C."/>
            <person name="Winkler A."/>
            <person name="Glaeser J."/>
            <person name="Grossart H.-P."/>
            <person name="Kalinowski J."/>
            <person name="Glaeser S."/>
        </authorList>
    </citation>
    <scope>NUCLEOTIDE SEQUENCE [LARGE SCALE GENOMIC DNA]</scope>
    <source>
        <strain evidence="2 3">FNE08-7</strain>
    </source>
</reference>
<name>A0A117UY34_9SPHN</name>
<evidence type="ECO:0000256" key="1">
    <source>
        <dbReference type="SAM" id="SignalP"/>
    </source>
</evidence>
<proteinExistence type="predicted"/>
<gene>
    <name evidence="2" type="ORF">AQZ52_07065</name>
</gene>
<keyword evidence="1" id="KW-0732">Signal</keyword>
<accession>A0A117UY34</accession>
<dbReference type="Proteomes" id="UP000058012">
    <property type="component" value="Unassembled WGS sequence"/>
</dbReference>
<protein>
    <submittedName>
        <fullName evidence="2">Uncharacterized protein</fullName>
    </submittedName>
</protein>
<sequence>MRTYLLTAAILALSPALAQAHAGETPAQGRAMSLHRDGMHDRHEVREERREVRHARRELRHDRRELHRARMARAHARAWHHRRHNHR</sequence>
<evidence type="ECO:0000313" key="3">
    <source>
        <dbReference type="Proteomes" id="UP000058012"/>
    </source>
</evidence>
<dbReference type="AlphaFoldDB" id="A0A117UY34"/>
<feature type="chain" id="PRO_5007157107" evidence="1">
    <location>
        <begin position="21"/>
        <end position="87"/>
    </location>
</feature>
<comment type="caution">
    <text evidence="2">The sequence shown here is derived from an EMBL/GenBank/DDBJ whole genome shotgun (WGS) entry which is preliminary data.</text>
</comment>
<dbReference type="EMBL" id="LLZS01000003">
    <property type="protein sequence ID" value="KUR72955.1"/>
    <property type="molecule type" value="Genomic_DNA"/>
</dbReference>
<organism evidence="2 3">
    <name type="scientific">Novosphingobium fuchskuhlense</name>
    <dbReference type="NCBI Taxonomy" id="1117702"/>
    <lineage>
        <taxon>Bacteria</taxon>
        <taxon>Pseudomonadati</taxon>
        <taxon>Pseudomonadota</taxon>
        <taxon>Alphaproteobacteria</taxon>
        <taxon>Sphingomonadales</taxon>
        <taxon>Sphingomonadaceae</taxon>
        <taxon>Novosphingobium</taxon>
    </lineage>
</organism>
<evidence type="ECO:0000313" key="2">
    <source>
        <dbReference type="EMBL" id="KUR72955.1"/>
    </source>
</evidence>
<keyword evidence="3" id="KW-1185">Reference proteome</keyword>
<dbReference type="RefSeq" id="WP_067907775.1">
    <property type="nucleotide sequence ID" value="NZ_KQ954244.1"/>
</dbReference>